<evidence type="ECO:0000256" key="5">
    <source>
        <dbReference type="ARBA" id="ARBA00023136"/>
    </source>
</evidence>
<dbReference type="Pfam" id="PF13567">
    <property type="entry name" value="DUF4131"/>
    <property type="match status" value="1"/>
</dbReference>
<feature type="transmembrane region" description="Helical" evidence="6">
    <location>
        <begin position="361"/>
        <end position="381"/>
    </location>
</feature>
<dbReference type="InterPro" id="IPR001279">
    <property type="entry name" value="Metallo-B-lactamas"/>
</dbReference>
<proteinExistence type="predicted"/>
<dbReference type="GO" id="GO:0030420">
    <property type="term" value="P:establishment of competence for transformation"/>
    <property type="evidence" value="ECO:0007669"/>
    <property type="project" value="InterPro"/>
</dbReference>
<evidence type="ECO:0000256" key="3">
    <source>
        <dbReference type="ARBA" id="ARBA00022692"/>
    </source>
</evidence>
<dbReference type="InterPro" id="IPR025405">
    <property type="entry name" value="DUF4131"/>
</dbReference>
<sequence length="780" mass="85374">MSFRLPLMAMSAIASVWLALRGIAVVVPLWMLLMLLALALCQRVMLACLLGALLAAAHAIVLEPFLLPDGLAGQDARLTGRIIKLESLGGHDRLVLVPEDCQPLQDDLPGCRKIGQVRLNWYHPPELAVGQRWQITARLKPPHGYANPETFDYRQWLIRKGIGATGYVRTSPRPILLDNAPRFAGGWLARQLEQHAPSAAAHQWLAALTLGQGEALTKKQWEALAATGTTHLMVISGLHVALVAGWVLLLCRGLGRLLQPTRWRMLDWPWLVAAMAAFGYAALSGFGAPALRAAIMTLIALWIASGRHAPGVWQGFWLALLLVVVCQPLQIVAPGLWLSFAAVAALIVAWRWRPRGRMLPVLLRTQWLLGLVTAAASLWAFDRISLIALPVNLVAIPWVTLVMVPLGLLGWLLMPLPMLTDWLWQLFGMSAEGFAWVISTLAASFPAWSPPDWVKLPLSALLILMALFWLIPGLDLRWRSLASLCLLVVLPGLAPSAADDRHWAVVVHDIGQGELVEIRTAHSRWLYDTGPRFPSGFAPIMTLWHNAQHFDGVIVSHADLDHAGGVQVLAKEHEVSRWWAPTRHTMSVANITPCRAGAAWRVDGITFRFLWPMADVTLPAEDNDRSCVLAITDGEHRVLLTGDADTTVERQLLSHLAPGPITLLVAGHHGSNSSSGESLISYLQPYHVIFSAGYLNRYRHPADTVVRRFDRLRSCLWNTAVDGAVTLDMTRDGGSRIHATRKSENDRMAGAGVEGGCAGVESAPLSGALHAGQQRTSDTS</sequence>
<feature type="transmembrane region" description="Helical" evidence="6">
    <location>
        <begin position="393"/>
        <end position="414"/>
    </location>
</feature>
<evidence type="ECO:0000313" key="8">
    <source>
        <dbReference type="EMBL" id="QEL10955.1"/>
    </source>
</evidence>
<keyword evidence="9" id="KW-1185">Reference proteome</keyword>
<dbReference type="Proteomes" id="UP000322553">
    <property type="component" value="Chromosome"/>
</dbReference>
<feature type="transmembrane region" description="Helical" evidence="6">
    <location>
        <begin position="454"/>
        <end position="474"/>
    </location>
</feature>
<evidence type="ECO:0000256" key="4">
    <source>
        <dbReference type="ARBA" id="ARBA00022989"/>
    </source>
</evidence>
<feature type="transmembrane region" description="Helical" evidence="6">
    <location>
        <begin position="426"/>
        <end position="448"/>
    </location>
</feature>
<reference evidence="8 9" key="1">
    <citation type="submission" date="2019-08" db="EMBL/GenBank/DDBJ databases">
        <title>Complete genome sequence of Kushneria sp. YCWA18, a halophilic phosphate-solubilizing bacterium isolated from Daqiao saltern in China.</title>
        <authorList>
            <person name="Du G.-X."/>
            <person name="Qu L.-Y."/>
        </authorList>
    </citation>
    <scope>NUCLEOTIDE SEQUENCE [LARGE SCALE GENOMIC DNA]</scope>
    <source>
        <strain evidence="8 9">YCWA18</strain>
    </source>
</reference>
<dbReference type="Pfam" id="PF03772">
    <property type="entry name" value="Competence"/>
    <property type="match status" value="1"/>
</dbReference>
<evidence type="ECO:0000256" key="2">
    <source>
        <dbReference type="ARBA" id="ARBA00022475"/>
    </source>
</evidence>
<keyword evidence="4 6" id="KW-1133">Transmembrane helix</keyword>
<dbReference type="Gene3D" id="3.60.15.10">
    <property type="entry name" value="Ribonuclease Z/Hydroxyacylglutathione hydrolase-like"/>
    <property type="match status" value="1"/>
</dbReference>
<feature type="transmembrane region" description="Helical" evidence="6">
    <location>
        <begin position="44"/>
        <end position="62"/>
    </location>
</feature>
<dbReference type="RefSeq" id="WP_139148634.1">
    <property type="nucleotide sequence ID" value="NZ_CP043420.1"/>
</dbReference>
<dbReference type="NCBIfam" id="TIGR00361">
    <property type="entry name" value="ComEC_Rec2"/>
    <property type="match status" value="1"/>
</dbReference>
<dbReference type="KEGG" id="kuy:FY550_07315"/>
<comment type="subcellular location">
    <subcellularLocation>
        <location evidence="1">Cell membrane</location>
        <topology evidence="1">Multi-pass membrane protein</topology>
    </subcellularLocation>
</comment>
<dbReference type="InterPro" id="IPR004477">
    <property type="entry name" value="ComEC_N"/>
</dbReference>
<dbReference type="GO" id="GO:0005886">
    <property type="term" value="C:plasma membrane"/>
    <property type="evidence" value="ECO:0007669"/>
    <property type="project" value="UniProtKB-SubCell"/>
</dbReference>
<keyword evidence="3 6" id="KW-0812">Transmembrane</keyword>
<dbReference type="InterPro" id="IPR036866">
    <property type="entry name" value="RibonucZ/Hydroxyglut_hydro"/>
</dbReference>
<feature type="transmembrane region" description="Helical" evidence="6">
    <location>
        <begin position="231"/>
        <end position="251"/>
    </location>
</feature>
<keyword evidence="5 6" id="KW-0472">Membrane</keyword>
<dbReference type="InterPro" id="IPR004797">
    <property type="entry name" value="Competence_ComEC/Rec2"/>
</dbReference>
<protein>
    <submittedName>
        <fullName evidence="8">DNA internalization-related competence protein ComEC/Rec2</fullName>
    </submittedName>
</protein>
<dbReference type="SUPFAM" id="SSF56281">
    <property type="entry name" value="Metallo-hydrolase/oxidoreductase"/>
    <property type="match status" value="1"/>
</dbReference>
<evidence type="ECO:0000259" key="7">
    <source>
        <dbReference type="SMART" id="SM00849"/>
    </source>
</evidence>
<feature type="transmembrane region" description="Helical" evidence="6">
    <location>
        <begin position="316"/>
        <end position="349"/>
    </location>
</feature>
<dbReference type="NCBIfam" id="TIGR00360">
    <property type="entry name" value="ComEC_N-term"/>
    <property type="match status" value="1"/>
</dbReference>
<dbReference type="SMART" id="SM00849">
    <property type="entry name" value="Lactamase_B"/>
    <property type="match status" value="1"/>
</dbReference>
<feature type="domain" description="Metallo-beta-lactamase" evidence="7">
    <location>
        <begin position="512"/>
        <end position="694"/>
    </location>
</feature>
<dbReference type="PANTHER" id="PTHR30619:SF1">
    <property type="entry name" value="RECOMBINATION PROTEIN 2"/>
    <property type="match status" value="1"/>
</dbReference>
<feature type="transmembrane region" description="Helical" evidence="6">
    <location>
        <begin position="12"/>
        <end position="37"/>
    </location>
</feature>
<dbReference type="CDD" id="cd07731">
    <property type="entry name" value="ComA-like_MBL-fold"/>
    <property type="match status" value="1"/>
</dbReference>
<dbReference type="PANTHER" id="PTHR30619">
    <property type="entry name" value="DNA INTERNALIZATION/COMPETENCE PROTEIN COMEC/REC2"/>
    <property type="match status" value="1"/>
</dbReference>
<dbReference type="OrthoDB" id="9761531at2"/>
<evidence type="ECO:0000256" key="1">
    <source>
        <dbReference type="ARBA" id="ARBA00004651"/>
    </source>
</evidence>
<feature type="transmembrane region" description="Helical" evidence="6">
    <location>
        <begin position="271"/>
        <end position="304"/>
    </location>
</feature>
<evidence type="ECO:0000256" key="6">
    <source>
        <dbReference type="SAM" id="Phobius"/>
    </source>
</evidence>
<gene>
    <name evidence="8" type="ORF">FY550_07315</name>
</gene>
<accession>A0A5C1A219</accession>
<dbReference type="Pfam" id="PF00753">
    <property type="entry name" value="Lactamase_B"/>
    <property type="match status" value="1"/>
</dbReference>
<dbReference type="AlphaFoldDB" id="A0A5C1A219"/>
<evidence type="ECO:0000313" key="9">
    <source>
        <dbReference type="Proteomes" id="UP000322553"/>
    </source>
</evidence>
<organism evidence="8 9">
    <name type="scientific">Kushneria phosphatilytica</name>
    <dbReference type="NCBI Taxonomy" id="657387"/>
    <lineage>
        <taxon>Bacteria</taxon>
        <taxon>Pseudomonadati</taxon>
        <taxon>Pseudomonadota</taxon>
        <taxon>Gammaproteobacteria</taxon>
        <taxon>Oceanospirillales</taxon>
        <taxon>Halomonadaceae</taxon>
        <taxon>Kushneria</taxon>
    </lineage>
</organism>
<dbReference type="EMBL" id="CP043420">
    <property type="protein sequence ID" value="QEL10955.1"/>
    <property type="molecule type" value="Genomic_DNA"/>
</dbReference>
<dbReference type="InterPro" id="IPR052159">
    <property type="entry name" value="Competence_DNA_uptake"/>
</dbReference>
<feature type="transmembrane region" description="Helical" evidence="6">
    <location>
        <begin position="481"/>
        <end position="498"/>
    </location>
</feature>
<keyword evidence="2" id="KW-1003">Cell membrane</keyword>
<name>A0A5C1A219_9GAMM</name>
<dbReference type="InterPro" id="IPR035681">
    <property type="entry name" value="ComA-like_MBL"/>
</dbReference>